<dbReference type="Proteomes" id="UP000184212">
    <property type="component" value="Unassembled WGS sequence"/>
</dbReference>
<proteinExistence type="predicted"/>
<evidence type="ECO:0000256" key="3">
    <source>
        <dbReference type="PROSITE-ProRule" id="PRU00339"/>
    </source>
</evidence>
<feature type="repeat" description="TPR" evidence="3">
    <location>
        <begin position="68"/>
        <end position="101"/>
    </location>
</feature>
<reference evidence="4 5" key="1">
    <citation type="submission" date="2016-11" db="EMBL/GenBank/DDBJ databases">
        <authorList>
            <person name="Jaros S."/>
            <person name="Januszkiewicz K."/>
            <person name="Wedrychowicz H."/>
        </authorList>
    </citation>
    <scope>NUCLEOTIDE SEQUENCE [LARGE SCALE GENOMIC DNA]</scope>
    <source>
        <strain evidence="4 5">DSM 24574</strain>
    </source>
</reference>
<dbReference type="SMART" id="SM00028">
    <property type="entry name" value="TPR"/>
    <property type="match status" value="3"/>
</dbReference>
<keyword evidence="1" id="KW-0677">Repeat</keyword>
<evidence type="ECO:0000256" key="2">
    <source>
        <dbReference type="ARBA" id="ARBA00022803"/>
    </source>
</evidence>
<sequence length="216" mass="25214">MRADFKKLFDGAIAYLQANPNDIYDEKEVKANDLFNEACKYSESNQFETAISTLQKILFLTKDDLLKTDVYNNIGYYYARLKDYQQAISNYRKALTIDPDHAYTNDNLGFALIMTGEPNEGVLCLEKAMQNEQNDPAYTYRNFALYHQHKKAFHLAEQFFQRSFNEGTPVDLLEYYYAEFLLEQGDIENAKAFFLKSAQKNEEEGIARLRQFDRSD</sequence>
<evidence type="ECO:0000313" key="4">
    <source>
        <dbReference type="EMBL" id="SHH62142.1"/>
    </source>
</evidence>
<accession>A0A1M5UGG9</accession>
<dbReference type="AlphaFoldDB" id="A0A1M5UGG9"/>
<dbReference type="InterPro" id="IPR011990">
    <property type="entry name" value="TPR-like_helical_dom_sf"/>
</dbReference>
<evidence type="ECO:0000313" key="5">
    <source>
        <dbReference type="Proteomes" id="UP000184212"/>
    </source>
</evidence>
<gene>
    <name evidence="4" type="ORF">SAMN04488109_4680</name>
</gene>
<dbReference type="InterPro" id="IPR051012">
    <property type="entry name" value="CellSynth/LPSAsmb/PSIAsmb"/>
</dbReference>
<keyword evidence="2 3" id="KW-0802">TPR repeat</keyword>
<evidence type="ECO:0000256" key="1">
    <source>
        <dbReference type="ARBA" id="ARBA00022737"/>
    </source>
</evidence>
<organism evidence="4 5">
    <name type="scientific">Chryseolinea serpens</name>
    <dbReference type="NCBI Taxonomy" id="947013"/>
    <lineage>
        <taxon>Bacteria</taxon>
        <taxon>Pseudomonadati</taxon>
        <taxon>Bacteroidota</taxon>
        <taxon>Cytophagia</taxon>
        <taxon>Cytophagales</taxon>
        <taxon>Fulvivirgaceae</taxon>
        <taxon>Chryseolinea</taxon>
    </lineage>
</organism>
<name>A0A1M5UGG9_9BACT</name>
<dbReference type="PANTHER" id="PTHR45586:SF1">
    <property type="entry name" value="LIPOPOLYSACCHARIDE ASSEMBLY PROTEIN B"/>
    <property type="match status" value="1"/>
</dbReference>
<protein>
    <submittedName>
        <fullName evidence="4">Tetratricopeptide repeat-containing protein</fullName>
    </submittedName>
</protein>
<keyword evidence="5" id="KW-1185">Reference proteome</keyword>
<dbReference type="InterPro" id="IPR019734">
    <property type="entry name" value="TPR_rpt"/>
</dbReference>
<dbReference type="STRING" id="947013.SAMN04488109_4680"/>
<dbReference type="EMBL" id="FQWQ01000003">
    <property type="protein sequence ID" value="SHH62142.1"/>
    <property type="molecule type" value="Genomic_DNA"/>
</dbReference>
<dbReference type="PROSITE" id="PS50005">
    <property type="entry name" value="TPR"/>
    <property type="match status" value="1"/>
</dbReference>
<dbReference type="Pfam" id="PF00515">
    <property type="entry name" value="TPR_1"/>
    <property type="match status" value="1"/>
</dbReference>
<dbReference type="Gene3D" id="1.25.40.10">
    <property type="entry name" value="Tetratricopeptide repeat domain"/>
    <property type="match status" value="1"/>
</dbReference>
<dbReference type="PANTHER" id="PTHR45586">
    <property type="entry name" value="TPR REPEAT-CONTAINING PROTEIN PA4667"/>
    <property type="match status" value="1"/>
</dbReference>
<dbReference type="PROSITE" id="PS50293">
    <property type="entry name" value="TPR_REGION"/>
    <property type="match status" value="1"/>
</dbReference>
<dbReference type="SUPFAM" id="SSF48452">
    <property type="entry name" value="TPR-like"/>
    <property type="match status" value="1"/>
</dbReference>